<dbReference type="Proteomes" id="UP000809273">
    <property type="component" value="Unassembled WGS sequence"/>
</dbReference>
<comment type="caution">
    <text evidence="3">The sequence shown here is derived from an EMBL/GenBank/DDBJ whole genome shotgun (WGS) entry which is preliminary data.</text>
</comment>
<evidence type="ECO:0000313" key="4">
    <source>
        <dbReference type="Proteomes" id="UP000809273"/>
    </source>
</evidence>
<dbReference type="PROSITE" id="PS00061">
    <property type="entry name" value="ADH_SHORT"/>
    <property type="match status" value="1"/>
</dbReference>
<reference evidence="3" key="2">
    <citation type="submission" date="2021-01" db="EMBL/GenBank/DDBJ databases">
        <authorList>
            <person name="Hahn C.R."/>
            <person name="Youssef N.H."/>
            <person name="Elshahed M."/>
        </authorList>
    </citation>
    <scope>NUCLEOTIDE SEQUENCE</scope>
    <source>
        <strain evidence="3">Zod_Metabat.24</strain>
    </source>
</reference>
<organism evidence="3 4">
    <name type="scientific">Candidatus Zymogenus saltonus</name>
    <dbReference type="NCBI Taxonomy" id="2844893"/>
    <lineage>
        <taxon>Bacteria</taxon>
        <taxon>Deltaproteobacteria</taxon>
        <taxon>Candidatus Zymogenia</taxon>
        <taxon>Candidatus Zymogeniales</taxon>
        <taxon>Candidatus Zymogenaceae</taxon>
        <taxon>Candidatus Zymogenus</taxon>
    </lineage>
</organism>
<dbReference type="Gene3D" id="3.40.50.720">
    <property type="entry name" value="NAD(P)-binding Rossmann-like Domain"/>
    <property type="match status" value="1"/>
</dbReference>
<evidence type="ECO:0000313" key="3">
    <source>
        <dbReference type="EMBL" id="MBN1573187.1"/>
    </source>
</evidence>
<dbReference type="AlphaFoldDB" id="A0A9D8KEU9"/>
<evidence type="ECO:0000256" key="1">
    <source>
        <dbReference type="ARBA" id="ARBA00023002"/>
    </source>
</evidence>
<dbReference type="PRINTS" id="PR00080">
    <property type="entry name" value="SDRFAMILY"/>
</dbReference>
<name>A0A9D8KEU9_9DELT</name>
<dbReference type="InterPro" id="IPR020904">
    <property type="entry name" value="Sc_DH/Rdtase_CS"/>
</dbReference>
<accession>A0A9D8KEU9</accession>
<reference evidence="3" key="1">
    <citation type="journal article" date="2021" name="Environ. Microbiol.">
        <title>Genomic characterization of three novel Desulfobacterota classes expand the metabolic and phylogenetic diversity of the phylum.</title>
        <authorList>
            <person name="Murphy C.L."/>
            <person name="Biggerstaff J."/>
            <person name="Eichhorn A."/>
            <person name="Ewing E."/>
            <person name="Shahan R."/>
            <person name="Soriano D."/>
            <person name="Stewart S."/>
            <person name="VanMol K."/>
            <person name="Walker R."/>
            <person name="Walters P."/>
            <person name="Elshahed M.S."/>
            <person name="Youssef N.H."/>
        </authorList>
    </citation>
    <scope>NUCLEOTIDE SEQUENCE</scope>
    <source>
        <strain evidence="3">Zod_Metabat.24</strain>
    </source>
</reference>
<dbReference type="Pfam" id="PF00106">
    <property type="entry name" value="adh_short"/>
    <property type="match status" value="1"/>
</dbReference>
<comment type="similarity">
    <text evidence="2">Belongs to the short-chain dehydrogenases/reductases (SDR) family.</text>
</comment>
<dbReference type="InterPro" id="IPR002347">
    <property type="entry name" value="SDR_fam"/>
</dbReference>
<dbReference type="InterPro" id="IPR036291">
    <property type="entry name" value="NAD(P)-bd_dom_sf"/>
</dbReference>
<sequence length="260" mass="27567">MEIKGRTAIVTGGASGLGEATVRMFASEGGKVGILDLDERGGEGLASELGGNVVFFKTDVTSEEEVNKAIGGTIDRFGALHFLVNCAGYGIGMRTITKEGPHDLAAFEKLVRLNLIGTFNVASKAAFEMSKNDPDEGETGAGERGVIINVSSAAAFEGQIGQTAYAASKAGVYGLTLPMARDLSGVGIRVVAIAPGLFLTPFFTKYMDEEKIRKLGESVPFPKRMGAMPEFGRLVRDVIKNPYLNGETIRLDGAFRLPPK</sequence>
<dbReference type="SUPFAM" id="SSF51735">
    <property type="entry name" value="NAD(P)-binding Rossmann-fold domains"/>
    <property type="match status" value="1"/>
</dbReference>
<proteinExistence type="inferred from homology"/>
<evidence type="ECO:0000256" key="2">
    <source>
        <dbReference type="RuleBase" id="RU000363"/>
    </source>
</evidence>
<gene>
    <name evidence="3" type="ORF">JW984_08340</name>
</gene>
<dbReference type="GO" id="GO:0016491">
    <property type="term" value="F:oxidoreductase activity"/>
    <property type="evidence" value="ECO:0007669"/>
    <property type="project" value="UniProtKB-KW"/>
</dbReference>
<dbReference type="PANTHER" id="PTHR43658">
    <property type="entry name" value="SHORT-CHAIN DEHYDROGENASE/REDUCTASE"/>
    <property type="match status" value="1"/>
</dbReference>
<dbReference type="PANTHER" id="PTHR43658:SF8">
    <property type="entry name" value="17-BETA-HYDROXYSTEROID DEHYDROGENASE 14-RELATED"/>
    <property type="match status" value="1"/>
</dbReference>
<keyword evidence="1" id="KW-0560">Oxidoreductase</keyword>
<protein>
    <submittedName>
        <fullName evidence="3">SDR family NAD(P)-dependent oxidoreductase</fullName>
    </submittedName>
</protein>
<dbReference type="PRINTS" id="PR00081">
    <property type="entry name" value="GDHRDH"/>
</dbReference>
<dbReference type="EMBL" id="JAFGIX010000041">
    <property type="protein sequence ID" value="MBN1573187.1"/>
    <property type="molecule type" value="Genomic_DNA"/>
</dbReference>